<reference evidence="1" key="2">
    <citation type="journal article" date="2015" name="Data Brief">
        <title>Shoot transcriptome of the giant reed, Arundo donax.</title>
        <authorList>
            <person name="Barrero R.A."/>
            <person name="Guerrero F.D."/>
            <person name="Moolhuijzen P."/>
            <person name="Goolsby J.A."/>
            <person name="Tidwell J."/>
            <person name="Bellgard S.E."/>
            <person name="Bellgard M.I."/>
        </authorList>
    </citation>
    <scope>NUCLEOTIDE SEQUENCE</scope>
    <source>
        <tissue evidence="1">Shoot tissue taken approximately 20 cm above the soil surface</tissue>
    </source>
</reference>
<name>A0A0A9A3X9_ARUDO</name>
<protein>
    <submittedName>
        <fullName evidence="1">Uncharacterized protein</fullName>
    </submittedName>
</protein>
<dbReference type="EMBL" id="GBRH01253292">
    <property type="protein sequence ID" value="JAD44603.1"/>
    <property type="molecule type" value="Transcribed_RNA"/>
</dbReference>
<accession>A0A0A9A3X9</accession>
<dbReference type="AlphaFoldDB" id="A0A0A9A3X9"/>
<proteinExistence type="predicted"/>
<sequence>MWALHVNDKTIGITKILLIPVWPELPKFWFHLKRNPCLVLQLQELVQPGRLVISCSIFAFCDRARCATTVTHHAGIV</sequence>
<reference evidence="1" key="1">
    <citation type="submission" date="2014-09" db="EMBL/GenBank/DDBJ databases">
        <authorList>
            <person name="Magalhaes I.L.F."/>
            <person name="Oliveira U."/>
            <person name="Santos F.R."/>
            <person name="Vidigal T.H.D.A."/>
            <person name="Brescovit A.D."/>
            <person name="Santos A.J."/>
        </authorList>
    </citation>
    <scope>NUCLEOTIDE SEQUENCE</scope>
    <source>
        <tissue evidence="1">Shoot tissue taken approximately 20 cm above the soil surface</tissue>
    </source>
</reference>
<evidence type="ECO:0000313" key="1">
    <source>
        <dbReference type="EMBL" id="JAD44603.1"/>
    </source>
</evidence>
<organism evidence="1">
    <name type="scientific">Arundo donax</name>
    <name type="common">Giant reed</name>
    <name type="synonym">Donax arundinaceus</name>
    <dbReference type="NCBI Taxonomy" id="35708"/>
    <lineage>
        <taxon>Eukaryota</taxon>
        <taxon>Viridiplantae</taxon>
        <taxon>Streptophyta</taxon>
        <taxon>Embryophyta</taxon>
        <taxon>Tracheophyta</taxon>
        <taxon>Spermatophyta</taxon>
        <taxon>Magnoliopsida</taxon>
        <taxon>Liliopsida</taxon>
        <taxon>Poales</taxon>
        <taxon>Poaceae</taxon>
        <taxon>PACMAD clade</taxon>
        <taxon>Arundinoideae</taxon>
        <taxon>Arundineae</taxon>
        <taxon>Arundo</taxon>
    </lineage>
</organism>